<keyword evidence="4" id="KW-0479">Metal-binding</keyword>
<keyword evidence="5" id="KW-1185">Reference proteome</keyword>
<organism evidence="4 5">
    <name type="scientific">Nonomuraea jiangxiensis</name>
    <dbReference type="NCBI Taxonomy" id="633440"/>
    <lineage>
        <taxon>Bacteria</taxon>
        <taxon>Bacillati</taxon>
        <taxon>Actinomycetota</taxon>
        <taxon>Actinomycetes</taxon>
        <taxon>Streptosporangiales</taxon>
        <taxon>Streptosporangiaceae</taxon>
        <taxon>Nonomuraea</taxon>
    </lineage>
</organism>
<keyword evidence="1" id="KW-0805">Transcription regulation</keyword>
<dbReference type="Pfam" id="PF13490">
    <property type="entry name" value="zf-HC2"/>
    <property type="match status" value="1"/>
</dbReference>
<sequence length="92" mass="9566">MEPAREARGASGELACDAVLGLLTDLLEEALPAGRRELVTAHLAGCPACSGWLAQLRATIEVLGCLRDGVVPAPALTALRDSFHTPDPPEPP</sequence>
<proteinExistence type="predicted"/>
<dbReference type="Gene3D" id="1.10.10.1320">
    <property type="entry name" value="Anti-sigma factor, zinc-finger domain"/>
    <property type="match status" value="1"/>
</dbReference>
<evidence type="ECO:0000256" key="1">
    <source>
        <dbReference type="ARBA" id="ARBA00023015"/>
    </source>
</evidence>
<dbReference type="OrthoDB" id="129419at2"/>
<dbReference type="EMBL" id="FNDJ01000001">
    <property type="protein sequence ID" value="SDH10677.1"/>
    <property type="molecule type" value="Genomic_DNA"/>
</dbReference>
<reference evidence="4 5" key="1">
    <citation type="submission" date="2016-10" db="EMBL/GenBank/DDBJ databases">
        <authorList>
            <person name="de Groot N.N."/>
        </authorList>
    </citation>
    <scope>NUCLEOTIDE SEQUENCE [LARGE SCALE GENOMIC DNA]</scope>
    <source>
        <strain evidence="4 5">CGMCC 4.6533</strain>
    </source>
</reference>
<evidence type="ECO:0000313" key="5">
    <source>
        <dbReference type="Proteomes" id="UP000199202"/>
    </source>
</evidence>
<dbReference type="Proteomes" id="UP000199202">
    <property type="component" value="Unassembled WGS sequence"/>
</dbReference>
<evidence type="ECO:0000259" key="3">
    <source>
        <dbReference type="Pfam" id="PF13490"/>
    </source>
</evidence>
<dbReference type="InterPro" id="IPR027383">
    <property type="entry name" value="Znf_put"/>
</dbReference>
<keyword evidence="2" id="KW-0804">Transcription</keyword>
<keyword evidence="4" id="KW-0862">Zinc</keyword>
<evidence type="ECO:0000313" key="4">
    <source>
        <dbReference type="EMBL" id="SDH10677.1"/>
    </source>
</evidence>
<evidence type="ECO:0000256" key="2">
    <source>
        <dbReference type="ARBA" id="ARBA00023163"/>
    </source>
</evidence>
<feature type="domain" description="Putative zinc-finger" evidence="3">
    <location>
        <begin position="16"/>
        <end position="49"/>
    </location>
</feature>
<dbReference type="InterPro" id="IPR041916">
    <property type="entry name" value="Anti_sigma_zinc_sf"/>
</dbReference>
<dbReference type="AlphaFoldDB" id="A0A1G7ZQ44"/>
<keyword evidence="4" id="KW-0863">Zinc-finger</keyword>
<dbReference type="RefSeq" id="WP_090928565.1">
    <property type="nucleotide sequence ID" value="NZ_FNDJ01000001.1"/>
</dbReference>
<accession>A0A1G7ZQ44</accession>
<dbReference type="GO" id="GO:0008270">
    <property type="term" value="F:zinc ion binding"/>
    <property type="evidence" value="ECO:0007669"/>
    <property type="project" value="UniProtKB-KW"/>
</dbReference>
<name>A0A1G7ZQ44_9ACTN</name>
<dbReference type="STRING" id="633440.SAMN05421869_101482"/>
<gene>
    <name evidence="4" type="ORF">SAMN05421869_101482</name>
</gene>
<protein>
    <submittedName>
        <fullName evidence="4">Putative zinc-finger</fullName>
    </submittedName>
</protein>